<feature type="transmembrane region" description="Helical" evidence="6">
    <location>
        <begin position="395"/>
        <end position="413"/>
    </location>
</feature>
<dbReference type="GO" id="GO:0016020">
    <property type="term" value="C:membrane"/>
    <property type="evidence" value="ECO:0007669"/>
    <property type="project" value="UniProtKB-SubCell"/>
</dbReference>
<dbReference type="NCBIfam" id="TIGR00797">
    <property type="entry name" value="matE"/>
    <property type="match status" value="1"/>
</dbReference>
<feature type="transmembrane region" description="Helical" evidence="6">
    <location>
        <begin position="84"/>
        <end position="104"/>
    </location>
</feature>
<accession>A0A6A6UFA5</accession>
<comment type="similarity">
    <text evidence="2">Belongs to the multi antimicrobial extrusion (MATE) (TC 2.A.66.1) family.</text>
</comment>
<proteinExistence type="inferred from homology"/>
<dbReference type="InterPro" id="IPR045069">
    <property type="entry name" value="MATE_euk"/>
</dbReference>
<dbReference type="CDD" id="cd13132">
    <property type="entry name" value="MATE_eukaryotic"/>
    <property type="match status" value="1"/>
</dbReference>
<dbReference type="AlphaFoldDB" id="A0A6A6UFA5"/>
<feature type="transmembrane region" description="Helical" evidence="6">
    <location>
        <begin position="135"/>
        <end position="160"/>
    </location>
</feature>
<dbReference type="Proteomes" id="UP000799302">
    <property type="component" value="Unassembled WGS sequence"/>
</dbReference>
<evidence type="ECO:0000256" key="6">
    <source>
        <dbReference type="SAM" id="Phobius"/>
    </source>
</evidence>
<feature type="transmembrane region" description="Helical" evidence="6">
    <location>
        <begin position="56"/>
        <end position="78"/>
    </location>
</feature>
<evidence type="ECO:0000313" key="8">
    <source>
        <dbReference type="Proteomes" id="UP000799302"/>
    </source>
</evidence>
<dbReference type="PANTHER" id="PTHR11206">
    <property type="entry name" value="MULTIDRUG RESISTANCE PROTEIN"/>
    <property type="match status" value="1"/>
</dbReference>
<evidence type="ECO:0000313" key="7">
    <source>
        <dbReference type="EMBL" id="KAF2670965.1"/>
    </source>
</evidence>
<name>A0A6A6UFA5_9PEZI</name>
<feature type="transmembrane region" description="Helical" evidence="6">
    <location>
        <begin position="166"/>
        <end position="186"/>
    </location>
</feature>
<evidence type="ECO:0000256" key="4">
    <source>
        <dbReference type="ARBA" id="ARBA00022989"/>
    </source>
</evidence>
<dbReference type="InterPro" id="IPR002528">
    <property type="entry name" value="MATE_fam"/>
</dbReference>
<feature type="transmembrane region" description="Helical" evidence="6">
    <location>
        <begin position="449"/>
        <end position="471"/>
    </location>
</feature>
<dbReference type="GO" id="GO:1990961">
    <property type="term" value="P:xenobiotic detoxification by transmembrane export across the plasma membrane"/>
    <property type="evidence" value="ECO:0007669"/>
    <property type="project" value="InterPro"/>
</dbReference>
<comment type="subcellular location">
    <subcellularLocation>
        <location evidence="1">Membrane</location>
        <topology evidence="1">Multi-pass membrane protein</topology>
    </subcellularLocation>
</comment>
<feature type="transmembrane region" description="Helical" evidence="6">
    <location>
        <begin position="226"/>
        <end position="250"/>
    </location>
</feature>
<dbReference type="GO" id="GO:0042910">
    <property type="term" value="F:xenobiotic transmembrane transporter activity"/>
    <property type="evidence" value="ECO:0007669"/>
    <property type="project" value="InterPro"/>
</dbReference>
<protein>
    <submittedName>
        <fullName evidence="7">MATE efflux family protein</fullName>
    </submittedName>
</protein>
<sequence>MFKPTPATRKSSTTCSVITIPPPVLPQSTESTSLLESPTVRMISGWKVESKLLGTYSIPLIIANLLQFCLNMSSLLVISSGGRVELGAVSIAIATANITGFVVFQGLSTSLDTLCGQACGSGNTKLARLHVQRMIILLGAVGTPIAMLWFFSAAIVSRIIPDAQVAILAGLYLRVLVLAIPGFVVFEAGKRILTSNGFFLPVTGILCVGACTNAFLSWLLVWRLDLGFIGAPIAVAATWTLVSAYLTLYLHATGNGSIWHFKTSQALGGWTPMLRLALPGLIMVEAEYFAFEVLTIASAQLSTANLAAQTILVTLNSAFWQIPFSISSAGTTAIAQHIGAKSTNSAKASAGVVFVWSLICSAISGTLFFSFRAFWPTIFTDDPEVVDLVLNALPLVAFMHLFDGLAACCNGILRGIGKPAFGGWVNLSCYYLIALPMSIWTAFGLQWGLMGLWVGVTLALAIVTVAEALFLHVTDWQKVVEDAVMMRV</sequence>
<evidence type="ECO:0000256" key="5">
    <source>
        <dbReference type="ARBA" id="ARBA00023136"/>
    </source>
</evidence>
<dbReference type="GO" id="GO:0015297">
    <property type="term" value="F:antiporter activity"/>
    <property type="evidence" value="ECO:0007669"/>
    <property type="project" value="InterPro"/>
</dbReference>
<keyword evidence="5 6" id="KW-0472">Membrane</keyword>
<evidence type="ECO:0000256" key="1">
    <source>
        <dbReference type="ARBA" id="ARBA00004141"/>
    </source>
</evidence>
<feature type="transmembrane region" description="Helical" evidence="6">
    <location>
        <begin position="351"/>
        <end position="375"/>
    </location>
</feature>
<feature type="transmembrane region" description="Helical" evidence="6">
    <location>
        <begin position="198"/>
        <end position="220"/>
    </location>
</feature>
<keyword evidence="3 6" id="KW-0812">Transmembrane</keyword>
<dbReference type="EMBL" id="MU004233">
    <property type="protein sequence ID" value="KAF2670965.1"/>
    <property type="molecule type" value="Genomic_DNA"/>
</dbReference>
<feature type="transmembrane region" description="Helical" evidence="6">
    <location>
        <begin position="425"/>
        <end position="443"/>
    </location>
</feature>
<organism evidence="7 8">
    <name type="scientific">Microthyrium microscopicum</name>
    <dbReference type="NCBI Taxonomy" id="703497"/>
    <lineage>
        <taxon>Eukaryota</taxon>
        <taxon>Fungi</taxon>
        <taxon>Dikarya</taxon>
        <taxon>Ascomycota</taxon>
        <taxon>Pezizomycotina</taxon>
        <taxon>Dothideomycetes</taxon>
        <taxon>Dothideomycetes incertae sedis</taxon>
        <taxon>Microthyriales</taxon>
        <taxon>Microthyriaceae</taxon>
        <taxon>Microthyrium</taxon>
    </lineage>
</organism>
<keyword evidence="4 6" id="KW-1133">Transmembrane helix</keyword>
<gene>
    <name evidence="7" type="ORF">BT63DRAFT_477530</name>
</gene>
<evidence type="ECO:0000256" key="3">
    <source>
        <dbReference type="ARBA" id="ARBA00022692"/>
    </source>
</evidence>
<dbReference type="Pfam" id="PF01554">
    <property type="entry name" value="MatE"/>
    <property type="match status" value="2"/>
</dbReference>
<dbReference type="OrthoDB" id="2126698at2759"/>
<keyword evidence="8" id="KW-1185">Reference proteome</keyword>
<reference evidence="7" key="1">
    <citation type="journal article" date="2020" name="Stud. Mycol.">
        <title>101 Dothideomycetes genomes: a test case for predicting lifestyles and emergence of pathogens.</title>
        <authorList>
            <person name="Haridas S."/>
            <person name="Albert R."/>
            <person name="Binder M."/>
            <person name="Bloem J."/>
            <person name="Labutti K."/>
            <person name="Salamov A."/>
            <person name="Andreopoulos B."/>
            <person name="Baker S."/>
            <person name="Barry K."/>
            <person name="Bills G."/>
            <person name="Bluhm B."/>
            <person name="Cannon C."/>
            <person name="Castanera R."/>
            <person name="Culley D."/>
            <person name="Daum C."/>
            <person name="Ezra D."/>
            <person name="Gonzalez J."/>
            <person name="Henrissat B."/>
            <person name="Kuo A."/>
            <person name="Liang C."/>
            <person name="Lipzen A."/>
            <person name="Lutzoni F."/>
            <person name="Magnuson J."/>
            <person name="Mondo S."/>
            <person name="Nolan M."/>
            <person name="Ohm R."/>
            <person name="Pangilinan J."/>
            <person name="Park H.-J."/>
            <person name="Ramirez L."/>
            <person name="Alfaro M."/>
            <person name="Sun H."/>
            <person name="Tritt A."/>
            <person name="Yoshinaga Y."/>
            <person name="Zwiers L.-H."/>
            <person name="Turgeon B."/>
            <person name="Goodwin S."/>
            <person name="Spatafora J."/>
            <person name="Crous P."/>
            <person name="Grigoriev I."/>
        </authorList>
    </citation>
    <scope>NUCLEOTIDE SEQUENCE</scope>
    <source>
        <strain evidence="7">CBS 115976</strain>
    </source>
</reference>
<evidence type="ECO:0000256" key="2">
    <source>
        <dbReference type="ARBA" id="ARBA00010199"/>
    </source>
</evidence>